<evidence type="ECO:0000256" key="7">
    <source>
        <dbReference type="ARBA" id="ARBA00023288"/>
    </source>
</evidence>
<accession>A0ABV9FAD8</accession>
<feature type="domain" description="Spore germination protein N-terminal" evidence="9">
    <location>
        <begin position="23"/>
        <end position="200"/>
    </location>
</feature>
<evidence type="ECO:0000259" key="8">
    <source>
        <dbReference type="Pfam" id="PF05504"/>
    </source>
</evidence>
<evidence type="ECO:0000256" key="1">
    <source>
        <dbReference type="ARBA" id="ARBA00004635"/>
    </source>
</evidence>
<evidence type="ECO:0000256" key="3">
    <source>
        <dbReference type="ARBA" id="ARBA00022544"/>
    </source>
</evidence>
<dbReference type="NCBIfam" id="TIGR02887">
    <property type="entry name" value="spore_ger_x_C"/>
    <property type="match status" value="1"/>
</dbReference>
<reference evidence="11" key="1">
    <citation type="journal article" date="2019" name="Int. J. Syst. Evol. Microbiol.">
        <title>The Global Catalogue of Microorganisms (GCM) 10K type strain sequencing project: providing services to taxonomists for standard genome sequencing and annotation.</title>
        <authorList>
            <consortium name="The Broad Institute Genomics Platform"/>
            <consortium name="The Broad Institute Genome Sequencing Center for Infectious Disease"/>
            <person name="Wu L."/>
            <person name="Ma J."/>
        </authorList>
    </citation>
    <scope>NUCLEOTIDE SEQUENCE [LARGE SCALE GENOMIC DNA]</scope>
    <source>
        <strain evidence="11">CCUG 49571</strain>
    </source>
</reference>
<dbReference type="InterPro" id="IPR046953">
    <property type="entry name" value="Spore_GerAC-like_C"/>
</dbReference>
<evidence type="ECO:0000256" key="4">
    <source>
        <dbReference type="ARBA" id="ARBA00022729"/>
    </source>
</evidence>
<dbReference type="Gene3D" id="6.20.190.10">
    <property type="entry name" value="Nutrient germinant receptor protein C, domain 1"/>
    <property type="match status" value="1"/>
</dbReference>
<dbReference type="PANTHER" id="PTHR35789:SF1">
    <property type="entry name" value="SPORE GERMINATION PROTEIN B3"/>
    <property type="match status" value="1"/>
</dbReference>
<dbReference type="Pfam" id="PF25198">
    <property type="entry name" value="Spore_GerAC_N"/>
    <property type="match status" value="1"/>
</dbReference>
<evidence type="ECO:0000256" key="2">
    <source>
        <dbReference type="ARBA" id="ARBA00007886"/>
    </source>
</evidence>
<keyword evidence="4" id="KW-0732">Signal</keyword>
<proteinExistence type="inferred from homology"/>
<dbReference type="RefSeq" id="WP_378093323.1">
    <property type="nucleotide sequence ID" value="NZ_JBHSEP010000003.1"/>
</dbReference>
<evidence type="ECO:0000313" key="11">
    <source>
        <dbReference type="Proteomes" id="UP001596028"/>
    </source>
</evidence>
<dbReference type="EMBL" id="JBHSEP010000003">
    <property type="protein sequence ID" value="MFC4597770.1"/>
    <property type="molecule type" value="Genomic_DNA"/>
</dbReference>
<keyword evidence="5" id="KW-0472">Membrane</keyword>
<comment type="caution">
    <text evidence="10">The sequence shown here is derived from an EMBL/GenBank/DDBJ whole genome shotgun (WGS) entry which is preliminary data.</text>
</comment>
<comment type="similarity">
    <text evidence="2">Belongs to the GerABKC lipoprotein family.</text>
</comment>
<sequence length="413" mass="46566">MPRSLFLLFAIAAFALLLTGCWDRKELNELGITSSAGVDWADDKWIITYQVIVPSGMWSGSSGSSISASQATVHVFTSEGRTIREAAIRSSVEVPRPLYFSHTDTLIIGRSAAEHGLTDIVELYLRSVESRETVLMAVTEERASDALKLFVPLERLPGDALSKIMMKEALNAGFYPIVRMFDFAQSLYSESRAIAVPEINLKNKKDAKSRKDLASIDTFKHTYSDSKLRITGQSVFKDGRRIGHLDLRESYGVSWLSDKIKRSIVAVPCPSGSPPNAFSSFRVDFAKTKVKPLKEKDGYRMLVEVKARGELMESECRLDLTKNEAVRQLRESFEQEIEQIMDDGWDAVKRVKADLPGFADKIYRQYPKDWKKMKIAWEDELVKLKVEPKVRISVIRIGLAQKPLKLHRSNAKG</sequence>
<feature type="domain" description="Spore germination GerAC-like C-terminal" evidence="8">
    <location>
        <begin position="232"/>
        <end position="398"/>
    </location>
</feature>
<dbReference type="Proteomes" id="UP001596028">
    <property type="component" value="Unassembled WGS sequence"/>
</dbReference>
<evidence type="ECO:0000313" key="10">
    <source>
        <dbReference type="EMBL" id="MFC4597770.1"/>
    </source>
</evidence>
<evidence type="ECO:0000256" key="6">
    <source>
        <dbReference type="ARBA" id="ARBA00023139"/>
    </source>
</evidence>
<dbReference type="Gene3D" id="3.30.300.210">
    <property type="entry name" value="Nutrient germinant receptor protein C, domain 3"/>
    <property type="match status" value="1"/>
</dbReference>
<dbReference type="InterPro" id="IPR057336">
    <property type="entry name" value="GerAC_N"/>
</dbReference>
<dbReference type="InterPro" id="IPR008844">
    <property type="entry name" value="Spore_GerAC-like"/>
</dbReference>
<dbReference type="PANTHER" id="PTHR35789">
    <property type="entry name" value="SPORE GERMINATION PROTEIN B3"/>
    <property type="match status" value="1"/>
</dbReference>
<comment type="subcellular location">
    <subcellularLocation>
        <location evidence="1">Membrane</location>
        <topology evidence="1">Lipid-anchor</topology>
    </subcellularLocation>
</comment>
<keyword evidence="3" id="KW-0309">Germination</keyword>
<keyword evidence="7" id="KW-0449">Lipoprotein</keyword>
<dbReference type="PROSITE" id="PS51257">
    <property type="entry name" value="PROKAR_LIPOPROTEIN"/>
    <property type="match status" value="1"/>
</dbReference>
<gene>
    <name evidence="10" type="ORF">ACFO3S_05920</name>
</gene>
<evidence type="ECO:0000256" key="5">
    <source>
        <dbReference type="ARBA" id="ARBA00023136"/>
    </source>
</evidence>
<evidence type="ECO:0000259" key="9">
    <source>
        <dbReference type="Pfam" id="PF25198"/>
    </source>
</evidence>
<protein>
    <submittedName>
        <fullName evidence="10">Ger(X)C family spore germination protein</fullName>
    </submittedName>
</protein>
<dbReference type="InterPro" id="IPR038501">
    <property type="entry name" value="Spore_GerAC_C_sf"/>
</dbReference>
<name>A0ABV9FAD8_9BACL</name>
<organism evidence="10 11">
    <name type="scientific">Cohnella hongkongensis</name>
    <dbReference type="NCBI Taxonomy" id="178337"/>
    <lineage>
        <taxon>Bacteria</taxon>
        <taxon>Bacillati</taxon>
        <taxon>Bacillota</taxon>
        <taxon>Bacilli</taxon>
        <taxon>Bacillales</taxon>
        <taxon>Paenibacillaceae</taxon>
        <taxon>Cohnella</taxon>
    </lineage>
</organism>
<keyword evidence="6" id="KW-0564">Palmitate</keyword>
<keyword evidence="11" id="KW-1185">Reference proteome</keyword>
<dbReference type="Pfam" id="PF05504">
    <property type="entry name" value="Spore_GerAC"/>
    <property type="match status" value="1"/>
</dbReference>